<dbReference type="Pfam" id="PF01323">
    <property type="entry name" value="DSBA"/>
    <property type="match status" value="1"/>
</dbReference>
<dbReference type="STRING" id="1419482.SAMN05444266_1019"/>
<evidence type="ECO:0000313" key="3">
    <source>
        <dbReference type="Proteomes" id="UP000184420"/>
    </source>
</evidence>
<dbReference type="RefSeq" id="WP_073076839.1">
    <property type="nucleotide sequence ID" value="NZ_FRBL01000001.1"/>
</dbReference>
<name>A0A1M6UZQ6_9BACT</name>
<dbReference type="OrthoDB" id="9813770at2"/>
<reference evidence="2 3" key="1">
    <citation type="submission" date="2016-11" db="EMBL/GenBank/DDBJ databases">
        <authorList>
            <person name="Jaros S."/>
            <person name="Januszkiewicz K."/>
            <person name="Wedrychowicz H."/>
        </authorList>
    </citation>
    <scope>NUCLEOTIDE SEQUENCE [LARGE SCALE GENOMIC DNA]</scope>
    <source>
        <strain evidence="2 3">DSM 27406</strain>
    </source>
</reference>
<dbReference type="AlphaFoldDB" id="A0A1M6UZQ6"/>
<dbReference type="CDD" id="cd03025">
    <property type="entry name" value="DsbA_FrnE_like"/>
    <property type="match status" value="1"/>
</dbReference>
<dbReference type="InterPro" id="IPR036249">
    <property type="entry name" value="Thioredoxin-like_sf"/>
</dbReference>
<dbReference type="SUPFAM" id="SSF52833">
    <property type="entry name" value="Thioredoxin-like"/>
    <property type="match status" value="1"/>
</dbReference>
<protein>
    <recommendedName>
        <fullName evidence="1">DSBA-like thioredoxin domain-containing protein</fullName>
    </recommendedName>
</protein>
<dbReference type="EMBL" id="FRBL01000001">
    <property type="protein sequence ID" value="SHK74719.1"/>
    <property type="molecule type" value="Genomic_DNA"/>
</dbReference>
<feature type="domain" description="DSBA-like thioredoxin" evidence="1">
    <location>
        <begin position="5"/>
        <end position="200"/>
    </location>
</feature>
<sequence>MKLIYVTDALCGWCYGFTPVVQQLQAAHPDMEVEVLSGGMILGANRRPWSAMQAYIQQAHKSVEEMTGVQFGEPFLHTLLASDEKMDSEKPAVALTVFKQYLPEKALDFVHDIQVALNYKGESLNDDETYRRLVEKYNLPAEEFLQKMNDEKMRYETQQEFQVVQNWGITGFPAAILDANDQLYLCARGFTPLDRLQQTIDNILAEINSKK</sequence>
<dbReference type="Gene3D" id="3.40.30.10">
    <property type="entry name" value="Glutaredoxin"/>
    <property type="match status" value="1"/>
</dbReference>
<dbReference type="Gene3D" id="1.10.472.60">
    <property type="entry name" value="putative protein disulfide isomerase domain"/>
    <property type="match status" value="1"/>
</dbReference>
<gene>
    <name evidence="2" type="ORF">SAMN05444266_1019</name>
</gene>
<dbReference type="GO" id="GO:0016491">
    <property type="term" value="F:oxidoreductase activity"/>
    <property type="evidence" value="ECO:0007669"/>
    <property type="project" value="InterPro"/>
</dbReference>
<evidence type="ECO:0000259" key="1">
    <source>
        <dbReference type="Pfam" id="PF01323"/>
    </source>
</evidence>
<dbReference type="InterPro" id="IPR001853">
    <property type="entry name" value="DSBA-like_thioredoxin_dom"/>
</dbReference>
<evidence type="ECO:0000313" key="2">
    <source>
        <dbReference type="EMBL" id="SHK74719.1"/>
    </source>
</evidence>
<keyword evidence="3" id="KW-1185">Reference proteome</keyword>
<dbReference type="Proteomes" id="UP000184420">
    <property type="component" value="Unassembled WGS sequence"/>
</dbReference>
<proteinExistence type="predicted"/>
<accession>A0A1M6UZQ6</accession>
<organism evidence="2 3">
    <name type="scientific">Chitinophaga jiangningensis</name>
    <dbReference type="NCBI Taxonomy" id="1419482"/>
    <lineage>
        <taxon>Bacteria</taxon>
        <taxon>Pseudomonadati</taxon>
        <taxon>Bacteroidota</taxon>
        <taxon>Chitinophagia</taxon>
        <taxon>Chitinophagales</taxon>
        <taxon>Chitinophagaceae</taxon>
        <taxon>Chitinophaga</taxon>
    </lineage>
</organism>